<evidence type="ECO:0000313" key="3">
    <source>
        <dbReference type="EMBL" id="OGG78068.1"/>
    </source>
</evidence>
<reference evidence="3 4" key="1">
    <citation type="journal article" date="2016" name="Nat. Commun.">
        <title>Thousands of microbial genomes shed light on interconnected biogeochemical processes in an aquifer system.</title>
        <authorList>
            <person name="Anantharaman K."/>
            <person name="Brown C.T."/>
            <person name="Hug L.A."/>
            <person name="Sharon I."/>
            <person name="Castelle C.J."/>
            <person name="Probst A.J."/>
            <person name="Thomas B.C."/>
            <person name="Singh A."/>
            <person name="Wilkins M.J."/>
            <person name="Karaoz U."/>
            <person name="Brodie E.L."/>
            <person name="Williams K.H."/>
            <person name="Hubbard S.S."/>
            <person name="Banfield J.F."/>
        </authorList>
    </citation>
    <scope>NUCLEOTIDE SEQUENCE [LARGE SCALE GENOMIC DNA]</scope>
</reference>
<dbReference type="AlphaFoldDB" id="A0A1F6EWR9"/>
<feature type="transmembrane region" description="Helical" evidence="1">
    <location>
        <begin position="151"/>
        <end position="171"/>
    </location>
</feature>
<keyword evidence="1" id="KW-0472">Membrane</keyword>
<keyword evidence="1" id="KW-0812">Transmembrane</keyword>
<evidence type="ECO:0000256" key="2">
    <source>
        <dbReference type="SAM" id="SignalP"/>
    </source>
</evidence>
<organism evidence="3 4">
    <name type="scientific">Candidatus Kaiserbacteria bacterium RIFCSPLOWO2_01_FULL_52_12b</name>
    <dbReference type="NCBI Taxonomy" id="1798509"/>
    <lineage>
        <taxon>Bacteria</taxon>
        <taxon>Candidatus Kaiseribacteriota</taxon>
    </lineage>
</organism>
<keyword evidence="1" id="KW-1133">Transmembrane helix</keyword>
<feature type="transmembrane region" description="Helical" evidence="1">
    <location>
        <begin position="111"/>
        <end position="130"/>
    </location>
</feature>
<evidence type="ECO:0000313" key="4">
    <source>
        <dbReference type="Proteomes" id="UP000178811"/>
    </source>
</evidence>
<dbReference type="Pfam" id="PF18895">
    <property type="entry name" value="T4SS_pilin"/>
    <property type="match status" value="1"/>
</dbReference>
<name>A0A1F6EWR9_9BACT</name>
<feature type="chain" id="PRO_5009524292" evidence="2">
    <location>
        <begin position="21"/>
        <end position="289"/>
    </location>
</feature>
<dbReference type="EMBL" id="MFLW01000025">
    <property type="protein sequence ID" value="OGG78068.1"/>
    <property type="molecule type" value="Genomic_DNA"/>
</dbReference>
<sequence length="289" mass="30310">MKKTLIVIVLLVTSVSVAFAQGERSAGTAGCTDPTASNYREGATIDDGSCKDGNVKEEVERIQAENAQRANATPKGAQSGFTALAPIPGLTDTSNTSAVNSESLANFFNNLYKYLIGLAAVLAVVMIIWGGLEIAFNKDSVSKITDAKGRIVQAILGLILVLSPVLVFSIINPSILNLSVNLPELKTKSSTPIQTTPRTLPICNSIIRKNCIPRADAVNAVAEGLYTDPQSGGWCYQIKPLPDTSQCVGFCNYVCGNQTQCGAALADEKPPKGSGANLVPGAACTLYAK</sequence>
<gene>
    <name evidence="3" type="ORF">A3A36_02765</name>
</gene>
<comment type="caution">
    <text evidence="3">The sequence shown here is derived from an EMBL/GenBank/DDBJ whole genome shotgun (WGS) entry which is preliminary data.</text>
</comment>
<evidence type="ECO:0000256" key="1">
    <source>
        <dbReference type="SAM" id="Phobius"/>
    </source>
</evidence>
<keyword evidence="2" id="KW-0732">Signal</keyword>
<dbReference type="Proteomes" id="UP000178811">
    <property type="component" value="Unassembled WGS sequence"/>
</dbReference>
<accession>A0A1F6EWR9</accession>
<proteinExistence type="predicted"/>
<protein>
    <submittedName>
        <fullName evidence="3">Uncharacterized protein</fullName>
    </submittedName>
</protein>
<dbReference type="InterPro" id="IPR043993">
    <property type="entry name" value="T4SS_pilin"/>
</dbReference>
<feature type="signal peptide" evidence="2">
    <location>
        <begin position="1"/>
        <end position="20"/>
    </location>
</feature>